<comment type="similarity">
    <text evidence="2">Belongs to the autoinducer-2 exporter (AI-2E) (TC 2.A.86) family.</text>
</comment>
<feature type="transmembrane region" description="Helical" evidence="8">
    <location>
        <begin position="262"/>
        <end position="292"/>
    </location>
</feature>
<accession>A0A1I3C888</accession>
<feature type="transmembrane region" description="Helical" evidence="8">
    <location>
        <begin position="162"/>
        <end position="185"/>
    </location>
</feature>
<evidence type="ECO:0000313" key="9">
    <source>
        <dbReference type="EMBL" id="SFH70775.1"/>
    </source>
</evidence>
<keyword evidence="6 8" id="KW-1133">Transmembrane helix</keyword>
<feature type="transmembrane region" description="Helical" evidence="8">
    <location>
        <begin position="313"/>
        <end position="335"/>
    </location>
</feature>
<evidence type="ECO:0000256" key="3">
    <source>
        <dbReference type="ARBA" id="ARBA00022448"/>
    </source>
</evidence>
<comment type="subcellular location">
    <subcellularLocation>
        <location evidence="1">Cell membrane</location>
        <topology evidence="1">Multi-pass membrane protein</topology>
    </subcellularLocation>
</comment>
<organism evidence="9 10">
    <name type="scientific">Pisciglobus halotolerans</name>
    <dbReference type="NCBI Taxonomy" id="745365"/>
    <lineage>
        <taxon>Bacteria</taxon>
        <taxon>Bacillati</taxon>
        <taxon>Bacillota</taxon>
        <taxon>Bacilli</taxon>
        <taxon>Lactobacillales</taxon>
        <taxon>Carnobacteriaceae</taxon>
    </lineage>
</organism>
<name>A0A1I3C888_9LACT</name>
<dbReference type="AlphaFoldDB" id="A0A1I3C888"/>
<dbReference type="GO" id="GO:0005886">
    <property type="term" value="C:plasma membrane"/>
    <property type="evidence" value="ECO:0007669"/>
    <property type="project" value="UniProtKB-SubCell"/>
</dbReference>
<evidence type="ECO:0000256" key="8">
    <source>
        <dbReference type="SAM" id="Phobius"/>
    </source>
</evidence>
<dbReference type="PANTHER" id="PTHR21716">
    <property type="entry name" value="TRANSMEMBRANE PROTEIN"/>
    <property type="match status" value="1"/>
</dbReference>
<evidence type="ECO:0000313" key="10">
    <source>
        <dbReference type="Proteomes" id="UP000198668"/>
    </source>
</evidence>
<feature type="transmembrane region" description="Helical" evidence="8">
    <location>
        <begin position="73"/>
        <end position="94"/>
    </location>
</feature>
<evidence type="ECO:0000256" key="5">
    <source>
        <dbReference type="ARBA" id="ARBA00022692"/>
    </source>
</evidence>
<keyword evidence="7 8" id="KW-0472">Membrane</keyword>
<keyword evidence="5 8" id="KW-0812">Transmembrane</keyword>
<sequence>MKQLNESKLMYWSVWLLVMACLIFVLTKINFVFYPVTTFIATLFTPILTAGFLYYLLNPLVNVLGKVKVKRTYGIALVMILFISLVIVTLISFLPKIVDQIAQLIRNVPVFASELETFFTSLNDQSWMQGLKVESILDNVGLTFERMSNIVLTSVSSSLSSLIGIITNTAIFVVTVPIMLFYMLLDGEKLPRAIARFIPKDYRTEMIGLLGEMNKTISSYISGQGLVCLFVGTFTYLGYLLVGQDYAMLFGLIAGVTNIIPYIGPFIGAAPAVIVALTVSPGQAILTTLVVLTVQQIDGNFLSPNIIGKTLSIHPLTIIVILLVAGNIAGMLGLILGVPSYAVVKTIVIYLHDMWTLRNKYRMYKMS</sequence>
<evidence type="ECO:0000256" key="7">
    <source>
        <dbReference type="ARBA" id="ARBA00023136"/>
    </source>
</evidence>
<keyword evidence="10" id="KW-1185">Reference proteome</keyword>
<feature type="transmembrane region" description="Helical" evidence="8">
    <location>
        <begin position="12"/>
        <end position="33"/>
    </location>
</feature>
<proteinExistence type="inferred from homology"/>
<dbReference type="PROSITE" id="PS51257">
    <property type="entry name" value="PROKAR_LIPOPROTEIN"/>
    <property type="match status" value="1"/>
</dbReference>
<evidence type="ECO:0000256" key="1">
    <source>
        <dbReference type="ARBA" id="ARBA00004651"/>
    </source>
</evidence>
<evidence type="ECO:0000256" key="2">
    <source>
        <dbReference type="ARBA" id="ARBA00009773"/>
    </source>
</evidence>
<feature type="transmembrane region" description="Helical" evidence="8">
    <location>
        <begin position="220"/>
        <end position="242"/>
    </location>
</feature>
<protein>
    <submittedName>
        <fullName evidence="9">Predicted PurR-regulated permease PerM</fullName>
    </submittedName>
</protein>
<keyword evidence="4" id="KW-1003">Cell membrane</keyword>
<dbReference type="RefSeq" id="WP_245741854.1">
    <property type="nucleotide sequence ID" value="NZ_FOQE01000015.1"/>
</dbReference>
<reference evidence="9 10" key="1">
    <citation type="submission" date="2016-10" db="EMBL/GenBank/DDBJ databases">
        <authorList>
            <person name="de Groot N.N."/>
        </authorList>
    </citation>
    <scope>NUCLEOTIDE SEQUENCE [LARGE SCALE GENOMIC DNA]</scope>
    <source>
        <strain evidence="9 10">DSM 27630</strain>
    </source>
</reference>
<dbReference type="Pfam" id="PF01594">
    <property type="entry name" value="AI-2E_transport"/>
    <property type="match status" value="1"/>
</dbReference>
<evidence type="ECO:0000256" key="6">
    <source>
        <dbReference type="ARBA" id="ARBA00022989"/>
    </source>
</evidence>
<evidence type="ECO:0000256" key="4">
    <source>
        <dbReference type="ARBA" id="ARBA00022475"/>
    </source>
</evidence>
<keyword evidence="3" id="KW-0813">Transport</keyword>
<dbReference type="PANTHER" id="PTHR21716:SF53">
    <property type="entry name" value="PERMEASE PERM-RELATED"/>
    <property type="match status" value="1"/>
</dbReference>
<gene>
    <name evidence="9" type="ORF">SAMN04489868_1153</name>
</gene>
<dbReference type="Proteomes" id="UP000198668">
    <property type="component" value="Unassembled WGS sequence"/>
</dbReference>
<feature type="transmembrane region" description="Helical" evidence="8">
    <location>
        <begin position="39"/>
        <end position="61"/>
    </location>
</feature>
<dbReference type="GO" id="GO:0055085">
    <property type="term" value="P:transmembrane transport"/>
    <property type="evidence" value="ECO:0007669"/>
    <property type="project" value="TreeGrafter"/>
</dbReference>
<dbReference type="EMBL" id="FOQE01000015">
    <property type="protein sequence ID" value="SFH70775.1"/>
    <property type="molecule type" value="Genomic_DNA"/>
</dbReference>
<dbReference type="InterPro" id="IPR002549">
    <property type="entry name" value="AI-2E-like"/>
</dbReference>